<dbReference type="KEGG" id="vg:29062848"/>
<dbReference type="Pfam" id="PF13884">
    <property type="entry name" value="Peptidase_S74"/>
    <property type="match status" value="1"/>
</dbReference>
<accession>A0A193H249</accession>
<evidence type="ECO:0000259" key="4">
    <source>
        <dbReference type="PROSITE" id="PS51688"/>
    </source>
</evidence>
<dbReference type="RefSeq" id="YP_009280326.1">
    <property type="nucleotide sequence ID" value="NC_031022.1"/>
</dbReference>
<dbReference type="EMBL" id="KX130863">
    <property type="protein sequence ID" value="ANN87205.1"/>
    <property type="molecule type" value="Genomic_DNA"/>
</dbReference>
<evidence type="ECO:0000313" key="5">
    <source>
        <dbReference type="EMBL" id="ANN87205.1"/>
    </source>
</evidence>
<dbReference type="GeneID" id="29062848"/>
<dbReference type="GO" id="GO:0098015">
    <property type="term" value="C:virus tail"/>
    <property type="evidence" value="ECO:0007669"/>
    <property type="project" value="UniProtKB-KW"/>
</dbReference>
<feature type="coiled-coil region" evidence="3">
    <location>
        <begin position="520"/>
        <end position="554"/>
    </location>
</feature>
<proteinExistence type="predicted"/>
<dbReference type="CDD" id="cd19958">
    <property type="entry name" value="pyocin_knob"/>
    <property type="match status" value="1"/>
</dbReference>
<evidence type="ECO:0000256" key="2">
    <source>
        <dbReference type="ARBA" id="ARBA00022732"/>
    </source>
</evidence>
<keyword evidence="6" id="KW-1185">Reference proteome</keyword>
<comment type="subcellular location">
    <subcellularLocation>
        <location evidence="1">Virion</location>
    </subcellularLocation>
</comment>
<protein>
    <submittedName>
        <fullName evidence="5">Tail fibers protein</fullName>
    </submittedName>
</protein>
<reference evidence="5 6" key="1">
    <citation type="submission" date="2016-04" db="EMBL/GenBank/DDBJ databases">
        <title>Genetic Characterization of ShigActive phages.</title>
        <authorList>
            <person name="Das C.R."/>
            <person name="Woolston J."/>
            <person name="Li M."/>
            <person name="Sulakvelidze A."/>
            <person name="Soffer N."/>
        </authorList>
    </citation>
    <scope>NUCLEOTIDE SEQUENCE [LARGE SCALE GENOMIC DNA]</scope>
</reference>
<dbReference type="InterPro" id="IPR030392">
    <property type="entry name" value="S74_ICA"/>
</dbReference>
<keyword evidence="2" id="KW-1227">Viral tail protein</keyword>
<feature type="domain" description="Peptidase S74" evidence="4">
    <location>
        <begin position="442"/>
        <end position="534"/>
    </location>
</feature>
<dbReference type="Proteomes" id="UP000201391">
    <property type="component" value="Segment"/>
</dbReference>
<organism evidence="5 6">
    <name type="scientific">Shigella phage SHSML-45</name>
    <dbReference type="NCBI Taxonomy" id="1863010"/>
    <lineage>
        <taxon>Viruses</taxon>
        <taxon>Duplodnaviria</taxon>
        <taxon>Heunggongvirae</taxon>
        <taxon>Uroviricota</taxon>
        <taxon>Caudoviricetes</taxon>
        <taxon>Demerecviridae</taxon>
        <taxon>Markadamsvirinae</taxon>
        <taxon>Tequintavirus</taxon>
        <taxon>Tequintavirus SHSML45</taxon>
    </lineage>
</organism>
<evidence type="ECO:0000256" key="3">
    <source>
        <dbReference type="SAM" id="Coils"/>
    </source>
</evidence>
<sequence>MKKDQNLADVANINTARTNLKVDKVVQGASYSDFLSANGAMRLRVQDNNTWGGWNGQWIALSIGNGGTGAADASNARKNLSAFYESSGNLGNTDLNTLTGTKSGIYMQVAVASATPELNYPERTAGTLVVLRNSANSVECCIQFYYPYNNTTNYYARYYNFIGEVSQWTAWNRWVMPRSDDPFRTFIGLGYSSAVRFSSITSRGTSGIFADGENLNLTGSSFISRLYNSNSELVSQAEFRAGASNLQILNRSPGTSGGVAVWEFDKSGRFWSPEGITTATSMNWNNGNATVNRGLFMAGQANAPVDLVHGGIHVGYSNSYAMQIAARDNGFYGRCMENNSWKEWKKFALENTDIVDFLAAGYTADEVYTTKAISYINGRKTHILPATYGVLAAFGTGNTAAAGCYVGHLCWDKDSGRLYTRVRDDGKKVWKDWLKVTTAAVSDESLKDIKGNLNVEGALDNINRMEFKLFRYLNDSPERSTRRGVIAQQVRWIDREYTTKVGDKLHLDTTPMLLDGLAAIQALTKRDNENKEKISRLQKEIEELKAVVDNLLKLHGTSPEDSNMS</sequence>
<keyword evidence="3" id="KW-0175">Coiled coil</keyword>
<keyword evidence="2" id="KW-0946">Virion</keyword>
<evidence type="ECO:0000313" key="6">
    <source>
        <dbReference type="Proteomes" id="UP000201391"/>
    </source>
</evidence>
<name>A0A193H249_9CAUD</name>
<dbReference type="PROSITE" id="PS51688">
    <property type="entry name" value="ICA"/>
    <property type="match status" value="1"/>
</dbReference>
<evidence type="ECO:0000256" key="1">
    <source>
        <dbReference type="ARBA" id="ARBA00004328"/>
    </source>
</evidence>